<sequence length="221" mass="23214">MTLISGDISAKTATATTTATTGISADFNMFLTLLTTQMQNQDPLDPMDSSEYTQQLVQFSQVEQSLQQTNALKDILGRLDAQDMAQASNYIGREARFDTPIAGLGDAPATWTYVAGVEPASLKVSVLDASGAVVRTQTLDPETQGRYSWDGTKDDGTQAAKGAYTLKIDALDSSGKAVSVAINSVGIVKEVVTDGSNVVLNINGVRFAIEGLVAVANNTAA</sequence>
<dbReference type="Gene3D" id="2.30.30.910">
    <property type="match status" value="1"/>
</dbReference>
<dbReference type="AlphaFoldDB" id="A0A7W9AGJ9"/>
<evidence type="ECO:0000259" key="6">
    <source>
        <dbReference type="Pfam" id="PF13860"/>
    </source>
</evidence>
<dbReference type="Pfam" id="PF13861">
    <property type="entry name" value="FLgD_tudor"/>
    <property type="match status" value="1"/>
</dbReference>
<dbReference type="GO" id="GO:0044781">
    <property type="term" value="P:bacterial-type flagellum organization"/>
    <property type="evidence" value="ECO:0007669"/>
    <property type="project" value="UniProtKB-UniRule"/>
</dbReference>
<dbReference type="RefSeq" id="WP_184016472.1">
    <property type="nucleotide sequence ID" value="NZ_JACIJC010000002.1"/>
</dbReference>
<dbReference type="InterPro" id="IPR025963">
    <property type="entry name" value="FLgD_Tudor"/>
</dbReference>
<feature type="domain" description="FlgD Tudor-like" evidence="7">
    <location>
        <begin position="84"/>
        <end position="205"/>
    </location>
</feature>
<keyword evidence="8" id="KW-0969">Cilium</keyword>
<keyword evidence="3 5" id="KW-1005">Bacterial flagellum biogenesis</keyword>
<dbReference type="Gene3D" id="2.60.40.4070">
    <property type="match status" value="1"/>
</dbReference>
<dbReference type="InterPro" id="IPR005648">
    <property type="entry name" value="FlgD"/>
</dbReference>
<evidence type="ECO:0000256" key="2">
    <source>
        <dbReference type="ARBA" id="ARBA00016013"/>
    </source>
</evidence>
<keyword evidence="9" id="KW-1185">Reference proteome</keyword>
<evidence type="ECO:0000256" key="5">
    <source>
        <dbReference type="RuleBase" id="RU362076"/>
    </source>
</evidence>
<evidence type="ECO:0000256" key="3">
    <source>
        <dbReference type="ARBA" id="ARBA00022795"/>
    </source>
</evidence>
<dbReference type="Pfam" id="PF03963">
    <property type="entry name" value="FlgD"/>
    <property type="match status" value="1"/>
</dbReference>
<keyword evidence="8" id="KW-0966">Cell projection</keyword>
<evidence type="ECO:0000259" key="7">
    <source>
        <dbReference type="Pfam" id="PF13861"/>
    </source>
</evidence>
<evidence type="ECO:0000313" key="8">
    <source>
        <dbReference type="EMBL" id="MBB5685267.1"/>
    </source>
</evidence>
<proteinExistence type="inferred from homology"/>
<dbReference type="Pfam" id="PF13860">
    <property type="entry name" value="FlgD_ig"/>
    <property type="match status" value="1"/>
</dbReference>
<comment type="similarity">
    <text evidence="1 5">Belongs to the FlgD family.</text>
</comment>
<organism evidence="8 9">
    <name type="scientific">Sphingobium boeckii</name>
    <dbReference type="NCBI Taxonomy" id="1082345"/>
    <lineage>
        <taxon>Bacteria</taxon>
        <taxon>Pseudomonadati</taxon>
        <taxon>Pseudomonadota</taxon>
        <taxon>Alphaproteobacteria</taxon>
        <taxon>Sphingomonadales</taxon>
        <taxon>Sphingomonadaceae</taxon>
        <taxon>Sphingobium</taxon>
    </lineage>
</organism>
<accession>A0A7W9AGJ9</accession>
<dbReference type="InterPro" id="IPR025965">
    <property type="entry name" value="FlgD/Vpr_Ig-like"/>
</dbReference>
<name>A0A7W9AGJ9_9SPHN</name>
<comment type="function">
    <text evidence="4 5">Required for flagellar hook formation. May act as a scaffolding protein.</text>
</comment>
<dbReference type="EMBL" id="JACIJC010000002">
    <property type="protein sequence ID" value="MBB5685267.1"/>
    <property type="molecule type" value="Genomic_DNA"/>
</dbReference>
<comment type="caution">
    <text evidence="8">The sequence shown here is derived from an EMBL/GenBank/DDBJ whole genome shotgun (WGS) entry which is preliminary data.</text>
</comment>
<evidence type="ECO:0000256" key="1">
    <source>
        <dbReference type="ARBA" id="ARBA00010577"/>
    </source>
</evidence>
<evidence type="ECO:0000313" key="9">
    <source>
        <dbReference type="Proteomes" id="UP000549617"/>
    </source>
</evidence>
<evidence type="ECO:0000256" key="4">
    <source>
        <dbReference type="ARBA" id="ARBA00024746"/>
    </source>
</evidence>
<keyword evidence="8" id="KW-0282">Flagellum</keyword>
<gene>
    <name evidence="8" type="ORF">FHS49_001275</name>
</gene>
<reference evidence="8 9" key="1">
    <citation type="submission" date="2020-08" db="EMBL/GenBank/DDBJ databases">
        <title>Genomic Encyclopedia of Type Strains, Phase IV (KMG-IV): sequencing the most valuable type-strain genomes for metagenomic binning, comparative biology and taxonomic classification.</title>
        <authorList>
            <person name="Goeker M."/>
        </authorList>
    </citation>
    <scope>NUCLEOTIDE SEQUENCE [LARGE SCALE GENOMIC DNA]</scope>
    <source>
        <strain evidence="8 9">DSM 25079</strain>
    </source>
</reference>
<feature type="domain" description="FlgD/Vpr Ig-like" evidence="6">
    <location>
        <begin position="105"/>
        <end position="171"/>
    </location>
</feature>
<dbReference type="Proteomes" id="UP000549617">
    <property type="component" value="Unassembled WGS sequence"/>
</dbReference>
<protein>
    <recommendedName>
        <fullName evidence="2 5">Basal-body rod modification protein FlgD</fullName>
    </recommendedName>
</protein>